<accession>A0A2S6I5X3</accession>
<dbReference type="AlphaFoldDB" id="A0A2S6I5X3"/>
<sequence>MASRSIVYFLAAISEIAIRRVWGIALCVQSLKYRSRGWENEAEELR</sequence>
<protein>
    <submittedName>
        <fullName evidence="1">Uncharacterized protein</fullName>
    </submittedName>
</protein>
<reference evidence="1 2" key="1">
    <citation type="submission" date="2018-02" db="EMBL/GenBank/DDBJ databases">
        <title>Genomic Encyclopedia of Archaeal and Bacterial Type Strains, Phase II (KMG-II): from individual species to whole genera.</title>
        <authorList>
            <person name="Goeker M."/>
        </authorList>
    </citation>
    <scope>NUCLEOTIDE SEQUENCE [LARGE SCALE GENOMIC DNA]</scope>
    <source>
        <strain evidence="1 2">DSM 29526</strain>
    </source>
</reference>
<organism evidence="1 2">
    <name type="scientific">Neolewinella xylanilytica</name>
    <dbReference type="NCBI Taxonomy" id="1514080"/>
    <lineage>
        <taxon>Bacteria</taxon>
        <taxon>Pseudomonadati</taxon>
        <taxon>Bacteroidota</taxon>
        <taxon>Saprospiria</taxon>
        <taxon>Saprospirales</taxon>
        <taxon>Lewinellaceae</taxon>
        <taxon>Neolewinella</taxon>
    </lineage>
</organism>
<dbReference type="Proteomes" id="UP000237662">
    <property type="component" value="Unassembled WGS sequence"/>
</dbReference>
<evidence type="ECO:0000313" key="2">
    <source>
        <dbReference type="Proteomes" id="UP000237662"/>
    </source>
</evidence>
<name>A0A2S6I5X3_9BACT</name>
<evidence type="ECO:0000313" key="1">
    <source>
        <dbReference type="EMBL" id="PPK86555.1"/>
    </source>
</evidence>
<gene>
    <name evidence="1" type="ORF">CLV84_3488</name>
</gene>
<dbReference type="EMBL" id="PTJC01000006">
    <property type="protein sequence ID" value="PPK86555.1"/>
    <property type="molecule type" value="Genomic_DNA"/>
</dbReference>
<keyword evidence="2" id="KW-1185">Reference proteome</keyword>
<proteinExistence type="predicted"/>
<comment type="caution">
    <text evidence="1">The sequence shown here is derived from an EMBL/GenBank/DDBJ whole genome shotgun (WGS) entry which is preliminary data.</text>
</comment>